<dbReference type="EMBL" id="BARU01017111">
    <property type="protein sequence ID" value="GAH56470.1"/>
    <property type="molecule type" value="Genomic_DNA"/>
</dbReference>
<sequence>SGSHMIKVKAYDNADNSNTARIKVLIFNKHP</sequence>
<protein>
    <submittedName>
        <fullName evidence="1">Uncharacterized protein</fullName>
    </submittedName>
</protein>
<name>X1HHG9_9ZZZZ</name>
<feature type="non-terminal residue" evidence="1">
    <location>
        <position position="1"/>
    </location>
</feature>
<evidence type="ECO:0000313" key="1">
    <source>
        <dbReference type="EMBL" id="GAH56470.1"/>
    </source>
</evidence>
<organism evidence="1">
    <name type="scientific">marine sediment metagenome</name>
    <dbReference type="NCBI Taxonomy" id="412755"/>
    <lineage>
        <taxon>unclassified sequences</taxon>
        <taxon>metagenomes</taxon>
        <taxon>ecological metagenomes</taxon>
    </lineage>
</organism>
<proteinExistence type="predicted"/>
<gene>
    <name evidence="1" type="ORF">S03H2_28406</name>
</gene>
<accession>X1HHG9</accession>
<dbReference type="AlphaFoldDB" id="X1HHG9"/>
<reference evidence="1" key="1">
    <citation type="journal article" date="2014" name="Front. Microbiol.">
        <title>High frequency of phylogenetically diverse reductive dehalogenase-homologous genes in deep subseafloor sedimentary metagenomes.</title>
        <authorList>
            <person name="Kawai M."/>
            <person name="Futagami T."/>
            <person name="Toyoda A."/>
            <person name="Takaki Y."/>
            <person name="Nishi S."/>
            <person name="Hori S."/>
            <person name="Arai W."/>
            <person name="Tsubouchi T."/>
            <person name="Morono Y."/>
            <person name="Uchiyama I."/>
            <person name="Ito T."/>
            <person name="Fujiyama A."/>
            <person name="Inagaki F."/>
            <person name="Takami H."/>
        </authorList>
    </citation>
    <scope>NUCLEOTIDE SEQUENCE</scope>
    <source>
        <strain evidence="1">Expedition CK06-06</strain>
    </source>
</reference>
<comment type="caution">
    <text evidence="1">The sequence shown here is derived from an EMBL/GenBank/DDBJ whole genome shotgun (WGS) entry which is preliminary data.</text>
</comment>